<keyword evidence="2" id="KW-1185">Reference proteome</keyword>
<dbReference type="Proteomes" id="UP000664209">
    <property type="component" value="Unassembled WGS sequence"/>
</dbReference>
<sequence>MAPVVVWTVLALLAAVLVMAIAGALGVDGGGPRQFLRDLRAGLRRDAEHPRPGLVATMREESDDEAADAGSLDDLFSLGYGEVPTQQAYLSTRDLLVPVERASKALRESGHAVRR</sequence>
<dbReference type="RefSeq" id="WP_208055260.1">
    <property type="nucleotide sequence ID" value="NZ_JAGEMK010000003.1"/>
</dbReference>
<gene>
    <name evidence="1" type="ORF">J4G33_07095</name>
</gene>
<comment type="caution">
    <text evidence="1">The sequence shown here is derived from an EMBL/GenBank/DDBJ whole genome shotgun (WGS) entry which is preliminary data.</text>
</comment>
<evidence type="ECO:0000313" key="2">
    <source>
        <dbReference type="Proteomes" id="UP000664209"/>
    </source>
</evidence>
<reference evidence="1" key="1">
    <citation type="submission" date="2021-03" db="EMBL/GenBank/DDBJ databases">
        <title>Actinotalea soli sp. nov., isolated from soil.</title>
        <authorList>
            <person name="Ping W."/>
            <person name="Zhang J."/>
        </authorList>
    </citation>
    <scope>NUCLEOTIDE SEQUENCE</scope>
    <source>
        <strain evidence="1">BY-33</strain>
    </source>
</reference>
<protein>
    <submittedName>
        <fullName evidence="1">Uncharacterized protein</fullName>
    </submittedName>
</protein>
<accession>A0A939RTQ0</accession>
<proteinExistence type="predicted"/>
<evidence type="ECO:0000313" key="1">
    <source>
        <dbReference type="EMBL" id="MBO1751569.1"/>
    </source>
</evidence>
<dbReference type="AlphaFoldDB" id="A0A939RTQ0"/>
<name>A0A939RTQ0_9CELL</name>
<dbReference type="EMBL" id="JAGEMK010000003">
    <property type="protein sequence ID" value="MBO1751569.1"/>
    <property type="molecule type" value="Genomic_DNA"/>
</dbReference>
<organism evidence="1 2">
    <name type="scientific">Actinotalea soli</name>
    <dbReference type="NCBI Taxonomy" id="2819234"/>
    <lineage>
        <taxon>Bacteria</taxon>
        <taxon>Bacillati</taxon>
        <taxon>Actinomycetota</taxon>
        <taxon>Actinomycetes</taxon>
        <taxon>Micrococcales</taxon>
        <taxon>Cellulomonadaceae</taxon>
        <taxon>Actinotalea</taxon>
    </lineage>
</organism>